<feature type="non-terminal residue" evidence="2">
    <location>
        <position position="114"/>
    </location>
</feature>
<dbReference type="InterPro" id="IPR042089">
    <property type="entry name" value="Peptidase_M13_dom_2"/>
</dbReference>
<dbReference type="EMBL" id="HACG01012816">
    <property type="protein sequence ID" value="CEK59681.1"/>
    <property type="molecule type" value="Transcribed_RNA"/>
</dbReference>
<dbReference type="InterPro" id="IPR000718">
    <property type="entry name" value="Peptidase_M13"/>
</dbReference>
<accession>A0A0B6YV67</accession>
<evidence type="ECO:0000313" key="2">
    <source>
        <dbReference type="EMBL" id="CEK59681.1"/>
    </source>
</evidence>
<name>A0A0B6YV67_9EUPU</name>
<dbReference type="AlphaFoldDB" id="A0A0B6YV67"/>
<dbReference type="GO" id="GO:0016485">
    <property type="term" value="P:protein processing"/>
    <property type="evidence" value="ECO:0007669"/>
    <property type="project" value="TreeGrafter"/>
</dbReference>
<dbReference type="PANTHER" id="PTHR11733:SF241">
    <property type="entry name" value="GH26575P-RELATED"/>
    <property type="match status" value="1"/>
</dbReference>
<dbReference type="InterPro" id="IPR008753">
    <property type="entry name" value="Peptidase_M13_N"/>
</dbReference>
<dbReference type="InterPro" id="IPR024079">
    <property type="entry name" value="MetalloPept_cat_dom_sf"/>
</dbReference>
<dbReference type="PANTHER" id="PTHR11733">
    <property type="entry name" value="ZINC METALLOPROTEASE FAMILY M13 NEPRILYSIN-RELATED"/>
    <property type="match status" value="1"/>
</dbReference>
<feature type="domain" description="Peptidase M13 N-terminal" evidence="1">
    <location>
        <begin position="24"/>
        <end position="113"/>
    </location>
</feature>
<dbReference type="PROSITE" id="PS51885">
    <property type="entry name" value="NEPRILYSIN"/>
    <property type="match status" value="1"/>
</dbReference>
<dbReference type="GO" id="GO:0004222">
    <property type="term" value="F:metalloendopeptidase activity"/>
    <property type="evidence" value="ECO:0007669"/>
    <property type="project" value="InterPro"/>
</dbReference>
<dbReference type="SUPFAM" id="SSF55486">
    <property type="entry name" value="Metalloproteases ('zincins'), catalytic domain"/>
    <property type="match status" value="1"/>
</dbReference>
<sequence length="114" mass="12697">ICLTKACVSTAAQLMAGMDFTADPCDDFFQFACGQWNKKHTIPEDKATYNPFDKLHDELQAIMKGLLEEPRTDEDSNAIVKAKMLYKSCNNVSQIEKIGDEPLRAAINDLGGWP</sequence>
<dbReference type="Gene3D" id="1.10.1380.10">
    <property type="entry name" value="Neutral endopeptidase , domain2"/>
    <property type="match status" value="1"/>
</dbReference>
<feature type="non-terminal residue" evidence="2">
    <location>
        <position position="1"/>
    </location>
</feature>
<dbReference type="GO" id="GO:0005886">
    <property type="term" value="C:plasma membrane"/>
    <property type="evidence" value="ECO:0007669"/>
    <property type="project" value="TreeGrafter"/>
</dbReference>
<dbReference type="Pfam" id="PF05649">
    <property type="entry name" value="Peptidase_M13_N"/>
    <property type="match status" value="1"/>
</dbReference>
<protein>
    <recommendedName>
        <fullName evidence="1">Peptidase M13 N-terminal domain-containing protein</fullName>
    </recommendedName>
</protein>
<evidence type="ECO:0000259" key="1">
    <source>
        <dbReference type="Pfam" id="PF05649"/>
    </source>
</evidence>
<dbReference type="Gene3D" id="3.40.390.10">
    <property type="entry name" value="Collagenase (Catalytic Domain)"/>
    <property type="match status" value="1"/>
</dbReference>
<gene>
    <name evidence="2" type="primary">ORF37102</name>
</gene>
<proteinExistence type="predicted"/>
<organism evidence="2">
    <name type="scientific">Arion vulgaris</name>
    <dbReference type="NCBI Taxonomy" id="1028688"/>
    <lineage>
        <taxon>Eukaryota</taxon>
        <taxon>Metazoa</taxon>
        <taxon>Spiralia</taxon>
        <taxon>Lophotrochozoa</taxon>
        <taxon>Mollusca</taxon>
        <taxon>Gastropoda</taxon>
        <taxon>Heterobranchia</taxon>
        <taxon>Euthyneura</taxon>
        <taxon>Panpulmonata</taxon>
        <taxon>Eupulmonata</taxon>
        <taxon>Stylommatophora</taxon>
        <taxon>Helicina</taxon>
        <taxon>Arionoidea</taxon>
        <taxon>Arionidae</taxon>
        <taxon>Arion</taxon>
    </lineage>
</organism>
<reference evidence="2" key="1">
    <citation type="submission" date="2014-12" db="EMBL/GenBank/DDBJ databases">
        <title>Insight into the proteome of Arion vulgaris.</title>
        <authorList>
            <person name="Aradska J."/>
            <person name="Bulat T."/>
            <person name="Smidak R."/>
            <person name="Sarate P."/>
            <person name="Gangsoo J."/>
            <person name="Sialana F."/>
            <person name="Bilban M."/>
            <person name="Lubec G."/>
        </authorList>
    </citation>
    <scope>NUCLEOTIDE SEQUENCE</scope>
    <source>
        <tissue evidence="2">Skin</tissue>
    </source>
</reference>